<dbReference type="NCBIfam" id="TIGR01511">
    <property type="entry name" value="ATPase-IB1_Cu"/>
    <property type="match status" value="1"/>
</dbReference>
<name>A0A1R4EHH2_9GAMM</name>
<dbReference type="InterPro" id="IPR027256">
    <property type="entry name" value="P-typ_ATPase_IB"/>
</dbReference>
<evidence type="ECO:0000256" key="6">
    <source>
        <dbReference type="ARBA" id="ARBA00022840"/>
    </source>
</evidence>
<feature type="transmembrane region" description="Helical" evidence="12">
    <location>
        <begin position="119"/>
        <end position="139"/>
    </location>
</feature>
<evidence type="ECO:0000313" key="15">
    <source>
        <dbReference type="Proteomes" id="UP000188169"/>
    </source>
</evidence>
<dbReference type="InterPro" id="IPR006121">
    <property type="entry name" value="HMA_dom"/>
</dbReference>
<dbReference type="SUPFAM" id="SSF55008">
    <property type="entry name" value="HMA, heavy metal-associated domain"/>
    <property type="match status" value="1"/>
</dbReference>
<comment type="subcellular location">
    <subcellularLocation>
        <location evidence="12">Cell membrane</location>
    </subcellularLocation>
    <subcellularLocation>
        <location evidence="1">Membrane</location>
        <topology evidence="1">Multi-pass membrane protein</topology>
    </subcellularLocation>
</comment>
<dbReference type="EC" id="7.2.2.12" evidence="10"/>
<dbReference type="InterPro" id="IPR008250">
    <property type="entry name" value="ATPase_P-typ_transduc_dom_A_sf"/>
</dbReference>
<evidence type="ECO:0000256" key="2">
    <source>
        <dbReference type="ARBA" id="ARBA00006024"/>
    </source>
</evidence>
<evidence type="ECO:0000256" key="5">
    <source>
        <dbReference type="ARBA" id="ARBA00022741"/>
    </source>
</evidence>
<keyword evidence="3 12" id="KW-0812">Transmembrane</keyword>
<reference evidence="15" key="1">
    <citation type="submission" date="2017-02" db="EMBL/GenBank/DDBJ databases">
        <authorList>
            <person name="Mornico D."/>
        </authorList>
    </citation>
    <scope>NUCLEOTIDE SEQUENCE [LARGE SCALE GENOMIC DNA]</scope>
</reference>
<dbReference type="PRINTS" id="PR00941">
    <property type="entry name" value="CDATPASE"/>
</dbReference>
<dbReference type="OrthoDB" id="9814270at2"/>
<dbReference type="SFLD" id="SFLDG00002">
    <property type="entry name" value="C1.7:_P-type_atpase_like"/>
    <property type="match status" value="1"/>
</dbReference>
<dbReference type="InterPro" id="IPR036412">
    <property type="entry name" value="HAD-like_sf"/>
</dbReference>
<dbReference type="SUPFAM" id="SSF81660">
    <property type="entry name" value="Metal cation-transporting ATPase, ATP-binding domain N"/>
    <property type="match status" value="1"/>
</dbReference>
<dbReference type="InterPro" id="IPR051014">
    <property type="entry name" value="Cation_Transport_ATPase_IB"/>
</dbReference>
<dbReference type="Gene3D" id="3.30.70.100">
    <property type="match status" value="1"/>
</dbReference>
<gene>
    <name evidence="14" type="primary">zntA_2</name>
    <name evidence="14" type="ORF">A1019T_01923</name>
</gene>
<keyword evidence="7" id="KW-1278">Translocase</keyword>
<dbReference type="PANTHER" id="PTHR48085:SF5">
    <property type="entry name" value="CADMIUM_ZINC-TRANSPORTING ATPASE HMA4-RELATED"/>
    <property type="match status" value="1"/>
</dbReference>
<dbReference type="SUPFAM" id="SSF56784">
    <property type="entry name" value="HAD-like"/>
    <property type="match status" value="1"/>
</dbReference>
<evidence type="ECO:0000256" key="10">
    <source>
        <dbReference type="ARBA" id="ARBA00039097"/>
    </source>
</evidence>
<evidence type="ECO:0000256" key="9">
    <source>
        <dbReference type="ARBA" id="ARBA00023136"/>
    </source>
</evidence>
<evidence type="ECO:0000256" key="11">
    <source>
        <dbReference type="ARBA" id="ARBA00047308"/>
    </source>
</evidence>
<feature type="transmembrane region" description="Helical" evidence="12">
    <location>
        <begin position="96"/>
        <end position="113"/>
    </location>
</feature>
<dbReference type="InterPro" id="IPR001757">
    <property type="entry name" value="P_typ_ATPase"/>
</dbReference>
<dbReference type="GO" id="GO:0005524">
    <property type="term" value="F:ATP binding"/>
    <property type="evidence" value="ECO:0007669"/>
    <property type="project" value="UniProtKB-UniRule"/>
</dbReference>
<dbReference type="PROSITE" id="PS50846">
    <property type="entry name" value="HMA_2"/>
    <property type="match status" value="1"/>
</dbReference>
<dbReference type="SUPFAM" id="SSF81665">
    <property type="entry name" value="Calcium ATPase, transmembrane domain M"/>
    <property type="match status" value="1"/>
</dbReference>
<dbReference type="InterPro" id="IPR044492">
    <property type="entry name" value="P_typ_ATPase_HD_dom"/>
</dbReference>
<evidence type="ECO:0000259" key="13">
    <source>
        <dbReference type="PROSITE" id="PS50846"/>
    </source>
</evidence>
<dbReference type="Pfam" id="PF00702">
    <property type="entry name" value="Hydrolase"/>
    <property type="match status" value="1"/>
</dbReference>
<dbReference type="AlphaFoldDB" id="A0A1R4EHH2"/>
<feature type="transmembrane region" description="Helical" evidence="12">
    <location>
        <begin position="664"/>
        <end position="689"/>
    </location>
</feature>
<dbReference type="Pfam" id="PF00122">
    <property type="entry name" value="E1-E2_ATPase"/>
    <property type="match status" value="1"/>
</dbReference>
<dbReference type="CDD" id="cd00371">
    <property type="entry name" value="HMA"/>
    <property type="match status" value="1"/>
</dbReference>
<dbReference type="GO" id="GO:0046872">
    <property type="term" value="F:metal ion binding"/>
    <property type="evidence" value="ECO:0007669"/>
    <property type="project" value="UniProtKB-KW"/>
</dbReference>
<comment type="catalytic activity">
    <reaction evidence="11">
        <text>Zn(2+)(in) + ATP + H2O = Zn(2+)(out) + ADP + phosphate + H(+)</text>
        <dbReference type="Rhea" id="RHEA:20621"/>
        <dbReference type="ChEBI" id="CHEBI:15377"/>
        <dbReference type="ChEBI" id="CHEBI:15378"/>
        <dbReference type="ChEBI" id="CHEBI:29105"/>
        <dbReference type="ChEBI" id="CHEBI:30616"/>
        <dbReference type="ChEBI" id="CHEBI:43474"/>
        <dbReference type="ChEBI" id="CHEBI:456216"/>
        <dbReference type="EC" id="7.2.2.12"/>
    </reaction>
</comment>
<dbReference type="SUPFAM" id="SSF81653">
    <property type="entry name" value="Calcium ATPase, transduction domain A"/>
    <property type="match status" value="1"/>
</dbReference>
<keyword evidence="5 12" id="KW-0547">Nucleotide-binding</keyword>
<evidence type="ECO:0000256" key="12">
    <source>
        <dbReference type="RuleBase" id="RU362081"/>
    </source>
</evidence>
<evidence type="ECO:0000313" key="14">
    <source>
        <dbReference type="EMBL" id="SJM37938.1"/>
    </source>
</evidence>
<feature type="transmembrane region" description="Helical" evidence="12">
    <location>
        <begin position="351"/>
        <end position="376"/>
    </location>
</feature>
<dbReference type="PANTHER" id="PTHR48085">
    <property type="entry name" value="CADMIUM/ZINC-TRANSPORTING ATPASE HMA2-RELATED"/>
    <property type="match status" value="1"/>
</dbReference>
<keyword evidence="12" id="KW-1003">Cell membrane</keyword>
<dbReference type="SFLD" id="SFLDS00003">
    <property type="entry name" value="Haloacid_Dehalogenase"/>
    <property type="match status" value="1"/>
</dbReference>
<feature type="domain" description="HMA" evidence="13">
    <location>
        <begin position="1"/>
        <end position="66"/>
    </location>
</feature>
<dbReference type="Gene3D" id="3.40.1110.10">
    <property type="entry name" value="Calcium-transporting ATPase, cytoplasmic domain N"/>
    <property type="match status" value="1"/>
</dbReference>
<dbReference type="STRING" id="1945520.A1019T_01923"/>
<evidence type="ECO:0000256" key="1">
    <source>
        <dbReference type="ARBA" id="ARBA00004141"/>
    </source>
</evidence>
<keyword evidence="15" id="KW-1185">Reference proteome</keyword>
<keyword evidence="9 12" id="KW-0472">Membrane</keyword>
<dbReference type="NCBIfam" id="TIGR01525">
    <property type="entry name" value="ATPase-IB_hvy"/>
    <property type="match status" value="1"/>
</dbReference>
<dbReference type="GO" id="GO:0016887">
    <property type="term" value="F:ATP hydrolysis activity"/>
    <property type="evidence" value="ECO:0007669"/>
    <property type="project" value="InterPro"/>
</dbReference>
<keyword evidence="8 12" id="KW-1133">Transmembrane helix</keyword>
<keyword evidence="4 12" id="KW-0479">Metal-binding</keyword>
<dbReference type="EMBL" id="FUGD01000114">
    <property type="protein sequence ID" value="SJM37938.1"/>
    <property type="molecule type" value="Genomic_DNA"/>
</dbReference>
<dbReference type="CDD" id="cd07546">
    <property type="entry name" value="P-type_ATPase_Pb_Zn_Cd2-like"/>
    <property type="match status" value="1"/>
</dbReference>
<proteinExistence type="inferred from homology"/>
<evidence type="ECO:0000256" key="3">
    <source>
        <dbReference type="ARBA" id="ARBA00022692"/>
    </source>
</evidence>
<dbReference type="RefSeq" id="WP_077449308.1">
    <property type="nucleotide sequence ID" value="NZ_FUGD01000114.1"/>
</dbReference>
<protein>
    <recommendedName>
        <fullName evidence="10">P-type Zn(2+) transporter</fullName>
        <ecNumber evidence="10">7.2.2.12</ecNumber>
    </recommendedName>
</protein>
<dbReference type="PROSITE" id="PS00154">
    <property type="entry name" value="ATPASE_E1_E2"/>
    <property type="match status" value="1"/>
</dbReference>
<feature type="transmembrane region" description="Helical" evidence="12">
    <location>
        <begin position="319"/>
        <end position="339"/>
    </location>
</feature>
<dbReference type="InterPro" id="IPR023214">
    <property type="entry name" value="HAD_sf"/>
</dbReference>
<evidence type="ECO:0000256" key="4">
    <source>
        <dbReference type="ARBA" id="ARBA00022723"/>
    </source>
</evidence>
<dbReference type="GO" id="GO:0016463">
    <property type="term" value="F:P-type zinc transporter activity"/>
    <property type="evidence" value="ECO:0007669"/>
    <property type="project" value="UniProtKB-EC"/>
</dbReference>
<sequence>MQYHVDGMDCASCVGKIESALSRMSGVSDVQLNFATRKLDLTLDPESKTTAKDVEKTIKSLGFDITEVSESHDASNMTDDSLEAQHWWQSKKGKQVVVLGTLMSAAYVFSLIFPSYGTWVFALAVIIGVTPFARTAWALARTGTPFSIEMLMSVAAIGALIIGEAEEAAAVVFLFSVGELFESVAADRARAGIKALTNLIPKNAIRIDPEGKHHEVAASSLKVNDLILIRPGDRVSADGEITQGESSIDDSPITGESVPIHKAVGDTVFAGSVNLDGVIQVKVEKAAKDNTISRIIELVEQAQASKAPTARFIEKFSQYYTPIVMGIAALIIIAPPLFMGGEWMTWLYRGLALLLIACPCALVLSTPAAIASGLAVGARRGLLIKGGSALEVIGQVDTIAFDKTGTLTEGEPKVTNVVGLTERYLSTEGERELLGLFAAVEYGSSHPLAKAIVDHAEAFNVAIPAASNSYATAGKAVHATVNQRTLAIGSPVYAANETVIAASQQAQIETLQNEGKTVSVLIDEGSHEVLGLVALRDELRADSKAAIAELKTLGIRSVMLTGDNKLTAKALASDLQVDWEAELLPEDKLNLLSRMRSNNKIAMVGDGINDAPALATADVGIAMGGGTDVAMETADIALLKSRVIDVVHLIKLSRATMRNIHQNVVFALGLKGVFLITTILGITGLWIAVLADTGATVLVTLNALRLLRFKGSDE</sequence>
<dbReference type="NCBIfam" id="TIGR01512">
    <property type="entry name" value="ATPase-IB2_Cd"/>
    <property type="match status" value="1"/>
</dbReference>
<dbReference type="FunFam" id="2.70.150.10:FF:000002">
    <property type="entry name" value="Copper-transporting ATPase 1, putative"/>
    <property type="match status" value="1"/>
</dbReference>
<dbReference type="Gene3D" id="3.40.50.1000">
    <property type="entry name" value="HAD superfamily/HAD-like"/>
    <property type="match status" value="1"/>
</dbReference>
<keyword evidence="14" id="KW-0378">Hydrolase</keyword>
<dbReference type="InterPro" id="IPR018303">
    <property type="entry name" value="ATPase_P-typ_P_site"/>
</dbReference>
<organism evidence="14 15">
    <name type="scientific">Psychrobacter pasteurii</name>
    <dbReference type="NCBI Taxonomy" id="1945520"/>
    <lineage>
        <taxon>Bacteria</taxon>
        <taxon>Pseudomonadati</taxon>
        <taxon>Pseudomonadota</taxon>
        <taxon>Gammaproteobacteria</taxon>
        <taxon>Moraxellales</taxon>
        <taxon>Moraxellaceae</taxon>
        <taxon>Psychrobacter</taxon>
    </lineage>
</organism>
<dbReference type="InterPro" id="IPR023298">
    <property type="entry name" value="ATPase_P-typ_TM_dom_sf"/>
</dbReference>
<comment type="similarity">
    <text evidence="2 12">Belongs to the cation transport ATPase (P-type) (TC 3.A.3) family. Type IB subfamily.</text>
</comment>
<evidence type="ECO:0000256" key="8">
    <source>
        <dbReference type="ARBA" id="ARBA00022989"/>
    </source>
</evidence>
<dbReference type="PRINTS" id="PR00119">
    <property type="entry name" value="CATATPASE"/>
</dbReference>
<dbReference type="Pfam" id="PF00403">
    <property type="entry name" value="HMA"/>
    <property type="match status" value="1"/>
</dbReference>
<dbReference type="Gene3D" id="2.70.150.10">
    <property type="entry name" value="Calcium-transporting ATPase, cytoplasmic transduction domain A"/>
    <property type="match status" value="1"/>
</dbReference>
<dbReference type="InterPro" id="IPR059000">
    <property type="entry name" value="ATPase_P-type_domA"/>
</dbReference>
<dbReference type="GO" id="GO:0005886">
    <property type="term" value="C:plasma membrane"/>
    <property type="evidence" value="ECO:0007669"/>
    <property type="project" value="UniProtKB-SubCell"/>
</dbReference>
<evidence type="ECO:0000256" key="7">
    <source>
        <dbReference type="ARBA" id="ARBA00022967"/>
    </source>
</evidence>
<dbReference type="GO" id="GO:0015086">
    <property type="term" value="F:cadmium ion transmembrane transporter activity"/>
    <property type="evidence" value="ECO:0007669"/>
    <property type="project" value="TreeGrafter"/>
</dbReference>
<keyword evidence="6 12" id="KW-0067">ATP-binding</keyword>
<dbReference type="Proteomes" id="UP000188169">
    <property type="component" value="Unassembled WGS sequence"/>
</dbReference>
<accession>A0A1R4EHH2</accession>
<dbReference type="SFLD" id="SFLDF00027">
    <property type="entry name" value="p-type_atpase"/>
    <property type="match status" value="1"/>
</dbReference>
<dbReference type="InterPro" id="IPR036163">
    <property type="entry name" value="HMA_dom_sf"/>
</dbReference>
<dbReference type="NCBIfam" id="TIGR01494">
    <property type="entry name" value="ATPase_P-type"/>
    <property type="match status" value="1"/>
</dbReference>
<dbReference type="InterPro" id="IPR023299">
    <property type="entry name" value="ATPase_P-typ_cyto_dom_N"/>
</dbReference>